<feature type="compositionally biased region" description="Low complexity" evidence="7">
    <location>
        <begin position="404"/>
        <end position="423"/>
    </location>
</feature>
<reference evidence="10" key="1">
    <citation type="journal article" date="2011" name="Genome Res.">
        <title>Phylogeny-wide analysis of social amoeba genomes highlights ancient origins for complex intercellular communication.</title>
        <authorList>
            <person name="Heidel A.J."/>
            <person name="Lawal H.M."/>
            <person name="Felder M."/>
            <person name="Schilde C."/>
            <person name="Helps N.R."/>
            <person name="Tunggal B."/>
            <person name="Rivero F."/>
            <person name="John U."/>
            <person name="Schleicher M."/>
            <person name="Eichinger L."/>
            <person name="Platzer M."/>
            <person name="Noegel A.A."/>
            <person name="Schaap P."/>
            <person name="Gloeckner G."/>
        </authorList>
    </citation>
    <scope>NUCLEOTIDE SEQUENCE [LARGE SCALE GENOMIC DNA]</scope>
    <source>
        <strain evidence="10">SH3</strain>
    </source>
</reference>
<comment type="catalytic activity">
    <reaction evidence="1">
        <text>Catalyzes the rearrangement of -S-S- bonds in proteins.</text>
        <dbReference type="EC" id="5.3.4.1"/>
    </reaction>
</comment>
<feature type="region of interest" description="Disordered" evidence="7">
    <location>
        <begin position="247"/>
        <end position="277"/>
    </location>
</feature>
<evidence type="ECO:0000256" key="1">
    <source>
        <dbReference type="ARBA" id="ARBA00001182"/>
    </source>
</evidence>
<dbReference type="PROSITE" id="PS51352">
    <property type="entry name" value="THIOREDOXIN_2"/>
    <property type="match status" value="1"/>
</dbReference>
<feature type="region of interest" description="Disordered" evidence="7">
    <location>
        <begin position="404"/>
        <end position="429"/>
    </location>
</feature>
<evidence type="ECO:0000256" key="4">
    <source>
        <dbReference type="ARBA" id="ARBA00023157"/>
    </source>
</evidence>
<evidence type="ECO:0000259" key="8">
    <source>
        <dbReference type="PROSITE" id="PS51352"/>
    </source>
</evidence>
<dbReference type="GO" id="GO:0003756">
    <property type="term" value="F:protein disulfide isomerase activity"/>
    <property type="evidence" value="ECO:0007669"/>
    <property type="project" value="UniProtKB-EC"/>
</dbReference>
<dbReference type="GeneID" id="14874872"/>
<protein>
    <recommendedName>
        <fullName evidence="3">protein disulfide-isomerase</fullName>
        <ecNumber evidence="3">5.3.4.1</ecNumber>
    </recommendedName>
</protein>
<dbReference type="Pfam" id="PF00085">
    <property type="entry name" value="Thioredoxin"/>
    <property type="match status" value="1"/>
</dbReference>
<dbReference type="OrthoDB" id="427280at2759"/>
<evidence type="ECO:0000256" key="5">
    <source>
        <dbReference type="ARBA" id="ARBA00023235"/>
    </source>
</evidence>
<evidence type="ECO:0000256" key="6">
    <source>
        <dbReference type="ARBA" id="ARBA00023284"/>
    </source>
</evidence>
<dbReference type="PRINTS" id="PR00421">
    <property type="entry name" value="THIOREDOXIN"/>
</dbReference>
<comment type="subcellular location">
    <subcellularLocation>
        <location evidence="2">Endoplasmic reticulum lumen</location>
    </subcellularLocation>
</comment>
<dbReference type="KEGG" id="dfa:DFA_05827"/>
<feature type="domain" description="Thioredoxin" evidence="8">
    <location>
        <begin position="13"/>
        <end position="142"/>
    </location>
</feature>
<organism evidence="9 10">
    <name type="scientific">Cavenderia fasciculata</name>
    <name type="common">Slime mold</name>
    <name type="synonym">Dictyostelium fasciculatum</name>
    <dbReference type="NCBI Taxonomy" id="261658"/>
    <lineage>
        <taxon>Eukaryota</taxon>
        <taxon>Amoebozoa</taxon>
        <taxon>Evosea</taxon>
        <taxon>Eumycetozoa</taxon>
        <taxon>Dictyostelia</taxon>
        <taxon>Acytosteliales</taxon>
        <taxon>Cavenderiaceae</taxon>
        <taxon>Cavenderia</taxon>
    </lineage>
</organism>
<dbReference type="Proteomes" id="UP000007797">
    <property type="component" value="Unassembled WGS sequence"/>
</dbReference>
<dbReference type="InterPro" id="IPR017937">
    <property type="entry name" value="Thioredoxin_CS"/>
</dbReference>
<dbReference type="PROSITE" id="PS00194">
    <property type="entry name" value="THIOREDOXIN_1"/>
    <property type="match status" value="1"/>
</dbReference>
<keyword evidence="6" id="KW-0676">Redox-active center</keyword>
<dbReference type="GO" id="GO:0015035">
    <property type="term" value="F:protein-disulfide reductase activity"/>
    <property type="evidence" value="ECO:0007669"/>
    <property type="project" value="TreeGrafter"/>
</dbReference>
<dbReference type="STRING" id="1054147.F4PMU9"/>
<dbReference type="EC" id="5.3.4.1" evidence="3"/>
<dbReference type="AlphaFoldDB" id="F4PMU9"/>
<evidence type="ECO:0000313" key="9">
    <source>
        <dbReference type="EMBL" id="EGG23693.1"/>
    </source>
</evidence>
<dbReference type="RefSeq" id="XP_004361544.1">
    <property type="nucleotide sequence ID" value="XM_004361487.1"/>
</dbReference>
<dbReference type="InterPro" id="IPR013766">
    <property type="entry name" value="Thioredoxin_domain"/>
</dbReference>
<feature type="compositionally biased region" description="Basic and acidic residues" evidence="7">
    <location>
        <begin position="260"/>
        <end position="276"/>
    </location>
</feature>
<dbReference type="OMA" id="IPDWIET"/>
<evidence type="ECO:0000256" key="2">
    <source>
        <dbReference type="ARBA" id="ARBA00004319"/>
    </source>
</evidence>
<dbReference type="Gene3D" id="3.40.30.10">
    <property type="entry name" value="Glutaredoxin"/>
    <property type="match status" value="3"/>
</dbReference>
<keyword evidence="4" id="KW-1015">Disulfide bond</keyword>
<dbReference type="PANTHER" id="PTHR45815">
    <property type="entry name" value="PROTEIN DISULFIDE-ISOMERASE A6"/>
    <property type="match status" value="1"/>
</dbReference>
<dbReference type="GO" id="GO:0034976">
    <property type="term" value="P:response to endoplasmic reticulum stress"/>
    <property type="evidence" value="ECO:0007669"/>
    <property type="project" value="TreeGrafter"/>
</dbReference>
<evidence type="ECO:0000313" key="10">
    <source>
        <dbReference type="Proteomes" id="UP000007797"/>
    </source>
</evidence>
<dbReference type="GO" id="GO:0005788">
    <property type="term" value="C:endoplasmic reticulum lumen"/>
    <property type="evidence" value="ECO:0007669"/>
    <property type="project" value="UniProtKB-SubCell"/>
</dbReference>
<keyword evidence="10" id="KW-1185">Reference proteome</keyword>
<evidence type="ECO:0000256" key="7">
    <source>
        <dbReference type="SAM" id="MobiDB-lite"/>
    </source>
</evidence>
<evidence type="ECO:0000256" key="3">
    <source>
        <dbReference type="ARBA" id="ARBA00012723"/>
    </source>
</evidence>
<proteinExistence type="predicted"/>
<dbReference type="PANTHER" id="PTHR45815:SF3">
    <property type="entry name" value="PROTEIN DISULFIDE-ISOMERASE A6"/>
    <property type="match status" value="1"/>
</dbReference>
<dbReference type="Pfam" id="PF24541">
    <property type="entry name" value="Thioredox_PDIA6_C"/>
    <property type="match status" value="1"/>
</dbReference>
<name>F4PMU9_CACFS</name>
<dbReference type="InterPro" id="IPR057305">
    <property type="entry name" value="Thioredox_PDIA6_C"/>
</dbReference>
<keyword evidence="5" id="KW-0413">Isomerase</keyword>
<dbReference type="EMBL" id="GL883008">
    <property type="protein sequence ID" value="EGG23693.1"/>
    <property type="molecule type" value="Genomic_DNA"/>
</dbReference>
<dbReference type="SUPFAM" id="SSF52833">
    <property type="entry name" value="Thioredoxin-like"/>
    <property type="match status" value="3"/>
</dbReference>
<gene>
    <name evidence="9" type="ORF">DFA_05827</name>
</gene>
<dbReference type="InterPro" id="IPR036249">
    <property type="entry name" value="Thioredoxin-like_sf"/>
</dbReference>
<accession>F4PMU9</accession>
<sequence length="429" mass="48058">MIIGVVSGNNSDASGGFYQPGKTNVQMLNKDNFADNVFGTEHVWLVEFYAPWCGHCKSLKPEYEKLATSLKGIAKIGAVNCDVEKELCGHFGIQGFPTIKFFPSELVPNKKEGKDAYHKVPEDYQYGRTAKDMSQFITGKIPSFVKKVDADSKSISAFIAADKTAKALLFTDKPTTSSLYKALSVDFHHTLPLGEVKKAKQDVLDKFKIKSFPTLLLFKSDSEEDVVVYTGKLNQEEIFKFLSPFQNESNQKPNKFQKKGGNDKKQQQQQKPKEPEVPALDHALLINDQETFDLHCAKGGLCSLFFLDLENEDERSSNDRYIDTMNQLAKKFVGRIKIFYVDGALQNNFVDELHLSGLPNMIILNTSRMRYVNYLGSFSFDSAEEFYNDVLVGKKGTAPLKSIPKIISSKPSSSTKQQPTKSTTAKDEL</sequence>